<dbReference type="InterPro" id="IPR052350">
    <property type="entry name" value="Metallo-dep_Lactonases"/>
</dbReference>
<dbReference type="Pfam" id="PF04909">
    <property type="entry name" value="Amidohydro_2"/>
    <property type="match status" value="1"/>
</dbReference>
<gene>
    <name evidence="3" type="ORF">AVDCRST_MAG56-3036</name>
</gene>
<dbReference type="InterPro" id="IPR032466">
    <property type="entry name" value="Metal_Hydrolase"/>
</dbReference>
<dbReference type="EMBL" id="CADCTQ010000247">
    <property type="protein sequence ID" value="CAA9267877.1"/>
    <property type="molecule type" value="Genomic_DNA"/>
</dbReference>
<dbReference type="Gene3D" id="3.20.20.140">
    <property type="entry name" value="Metal-dependent hydrolases"/>
    <property type="match status" value="1"/>
</dbReference>
<dbReference type="PANTHER" id="PTHR43569">
    <property type="entry name" value="AMIDOHYDROLASE"/>
    <property type="match status" value="1"/>
</dbReference>
<organism evidence="3">
    <name type="scientific">uncultured Cytophagales bacterium</name>
    <dbReference type="NCBI Taxonomy" id="158755"/>
    <lineage>
        <taxon>Bacteria</taxon>
        <taxon>Pseudomonadati</taxon>
        <taxon>Bacteroidota</taxon>
        <taxon>Sphingobacteriia</taxon>
        <taxon>Sphingobacteriales</taxon>
        <taxon>environmental samples</taxon>
    </lineage>
</organism>
<evidence type="ECO:0000259" key="2">
    <source>
        <dbReference type="Pfam" id="PF04909"/>
    </source>
</evidence>
<comment type="similarity">
    <text evidence="1">Belongs to the metallo-dependent hydrolases superfamily.</text>
</comment>
<protein>
    <submittedName>
        <fullName evidence="3">L-fuconolactone hydrolase</fullName>
    </submittedName>
</protein>
<dbReference type="SUPFAM" id="SSF51556">
    <property type="entry name" value="Metallo-dependent hydrolases"/>
    <property type="match status" value="1"/>
</dbReference>
<sequence>MPPKIDAHQHFWHYSPEAFDWIDEEMAVIRRDFLPGDLKPELDAAGYDGCVAVQAPQTEAETEFLLGLAAQHDFIRGVVGWVDLRAGNVAERLEYFAQFPELVGVRHIVQAEPDDAFLLDPAFGRGVGLLEQFNLRYDILIYPRHLPVAARFVARFPDQPFVLDHLAKPFIKDHELEPWARHLRELARHPNVYCKLSGMVTEADWLVWDRDDFTPYLDVALEAFGPMRLMIGSDWPVCKVAAGYGEVMHLVEAYVSRLSPTEQAAILGENAVRFYGLQS</sequence>
<reference evidence="3" key="1">
    <citation type="submission" date="2020-02" db="EMBL/GenBank/DDBJ databases">
        <authorList>
            <person name="Meier V. D."/>
        </authorList>
    </citation>
    <scope>NUCLEOTIDE SEQUENCE</scope>
    <source>
        <strain evidence="3">AVDCRST_MAG56</strain>
    </source>
</reference>
<dbReference type="PANTHER" id="PTHR43569:SF2">
    <property type="entry name" value="AMIDOHYDROLASE-RELATED DOMAIN-CONTAINING PROTEIN"/>
    <property type="match status" value="1"/>
</dbReference>
<feature type="domain" description="Amidohydrolase-related" evidence="2">
    <location>
        <begin position="5"/>
        <end position="277"/>
    </location>
</feature>
<dbReference type="InterPro" id="IPR006680">
    <property type="entry name" value="Amidohydro-rel"/>
</dbReference>
<name>A0A6J4J5Z6_9SPHI</name>
<accession>A0A6J4J5Z6</accession>
<evidence type="ECO:0000313" key="3">
    <source>
        <dbReference type="EMBL" id="CAA9267877.1"/>
    </source>
</evidence>
<dbReference type="AlphaFoldDB" id="A0A6J4J5Z6"/>
<keyword evidence="3" id="KW-0378">Hydrolase</keyword>
<evidence type="ECO:0000256" key="1">
    <source>
        <dbReference type="ARBA" id="ARBA00038310"/>
    </source>
</evidence>
<dbReference type="GO" id="GO:0016787">
    <property type="term" value="F:hydrolase activity"/>
    <property type="evidence" value="ECO:0007669"/>
    <property type="project" value="UniProtKB-KW"/>
</dbReference>
<proteinExistence type="inferred from homology"/>